<name>A0A366HUM6_9BACT</name>
<gene>
    <name evidence="1" type="ORF">DES53_1012</name>
</gene>
<comment type="caution">
    <text evidence="1">The sequence shown here is derived from an EMBL/GenBank/DDBJ whole genome shotgun (WGS) entry which is preliminary data.</text>
</comment>
<sequence length="200" mass="22722">MPQALLFDIGNVLVRFDFTHAAQKFAAQSDATSQEVLALLAPFKDALESGRIADDDFIAQSVKRIGFRGTRAEFVEIWGDIFTANEPMIARVKQLTGQVPLYLLSNTSGLHKTWLFEKFDVFGLFAGGIYSHEARCMKPHEPIFQEAIKTFGLEPERTLYIDDLPDNIQTGRKLGFQCHQYHPDRHEEFEPVLTAFSQRV</sequence>
<keyword evidence="1" id="KW-0378">Hydrolase</keyword>
<dbReference type="SFLD" id="SFLDG01129">
    <property type="entry name" value="C1.5:_HAD__Beta-PGM__Phosphata"/>
    <property type="match status" value="1"/>
</dbReference>
<keyword evidence="2" id="KW-1185">Reference proteome</keyword>
<dbReference type="Pfam" id="PF00702">
    <property type="entry name" value="Hydrolase"/>
    <property type="match status" value="1"/>
</dbReference>
<reference evidence="1 2" key="1">
    <citation type="submission" date="2018-06" db="EMBL/GenBank/DDBJ databases">
        <title>Genomic Encyclopedia of Type Strains, Phase IV (KMG-IV): sequencing the most valuable type-strain genomes for metagenomic binning, comparative biology and taxonomic classification.</title>
        <authorList>
            <person name="Goeker M."/>
        </authorList>
    </citation>
    <scope>NUCLEOTIDE SEQUENCE [LARGE SCALE GENOMIC DNA]</scope>
    <source>
        <strain evidence="1 2">DSM 25532</strain>
    </source>
</reference>
<dbReference type="GO" id="GO:0016787">
    <property type="term" value="F:hydrolase activity"/>
    <property type="evidence" value="ECO:0007669"/>
    <property type="project" value="UniProtKB-KW"/>
</dbReference>
<dbReference type="AlphaFoldDB" id="A0A366HUM6"/>
<dbReference type="Proteomes" id="UP000253426">
    <property type="component" value="Unassembled WGS sequence"/>
</dbReference>
<proteinExistence type="predicted"/>
<dbReference type="InterPro" id="IPR023214">
    <property type="entry name" value="HAD_sf"/>
</dbReference>
<dbReference type="InterPro" id="IPR006439">
    <property type="entry name" value="HAD-SF_hydro_IA"/>
</dbReference>
<dbReference type="PANTHER" id="PTHR43611">
    <property type="entry name" value="ALPHA-D-GLUCOSE 1-PHOSPHATE PHOSPHATASE"/>
    <property type="match status" value="1"/>
</dbReference>
<dbReference type="CDD" id="cd02603">
    <property type="entry name" value="HAD_sEH-N_like"/>
    <property type="match status" value="1"/>
</dbReference>
<dbReference type="InterPro" id="IPR036412">
    <property type="entry name" value="HAD-like_sf"/>
</dbReference>
<protein>
    <submittedName>
        <fullName evidence="1">Putative hydrolase of the HAD superfamily</fullName>
    </submittedName>
</protein>
<organism evidence="1 2">
    <name type="scientific">Roseimicrobium gellanilyticum</name>
    <dbReference type="NCBI Taxonomy" id="748857"/>
    <lineage>
        <taxon>Bacteria</taxon>
        <taxon>Pseudomonadati</taxon>
        <taxon>Verrucomicrobiota</taxon>
        <taxon>Verrucomicrobiia</taxon>
        <taxon>Verrucomicrobiales</taxon>
        <taxon>Verrucomicrobiaceae</taxon>
        <taxon>Roseimicrobium</taxon>
    </lineage>
</organism>
<dbReference type="Gene3D" id="1.10.150.240">
    <property type="entry name" value="Putative phosphatase, domain 2"/>
    <property type="match status" value="1"/>
</dbReference>
<dbReference type="Gene3D" id="3.40.50.1000">
    <property type="entry name" value="HAD superfamily/HAD-like"/>
    <property type="match status" value="1"/>
</dbReference>
<dbReference type="InterPro" id="IPR023198">
    <property type="entry name" value="PGP-like_dom2"/>
</dbReference>
<dbReference type="EMBL" id="QNRR01000001">
    <property type="protein sequence ID" value="RBP47205.1"/>
    <property type="molecule type" value="Genomic_DNA"/>
</dbReference>
<dbReference type="SUPFAM" id="SSF56784">
    <property type="entry name" value="HAD-like"/>
    <property type="match status" value="1"/>
</dbReference>
<evidence type="ECO:0000313" key="1">
    <source>
        <dbReference type="EMBL" id="RBP47205.1"/>
    </source>
</evidence>
<accession>A0A366HUM6</accession>
<dbReference type="PANTHER" id="PTHR43611:SF3">
    <property type="entry name" value="FLAVIN MONONUCLEOTIDE HYDROLASE 1, CHLOROPLATIC"/>
    <property type="match status" value="1"/>
</dbReference>
<dbReference type="SFLD" id="SFLDS00003">
    <property type="entry name" value="Haloacid_Dehalogenase"/>
    <property type="match status" value="1"/>
</dbReference>
<evidence type="ECO:0000313" key="2">
    <source>
        <dbReference type="Proteomes" id="UP000253426"/>
    </source>
</evidence>
<dbReference type="NCBIfam" id="TIGR01509">
    <property type="entry name" value="HAD-SF-IA-v3"/>
    <property type="match status" value="1"/>
</dbReference>